<gene>
    <name evidence="3" type="ORF">GCM10007852_35110</name>
</gene>
<dbReference type="Proteomes" id="UP001156601">
    <property type="component" value="Unassembled WGS sequence"/>
</dbReference>
<dbReference type="AlphaFoldDB" id="A0AA37WJY6"/>
<evidence type="ECO:0008006" key="5">
    <source>
        <dbReference type="Google" id="ProtNLM"/>
    </source>
</evidence>
<sequence>MACSTTSQHLKEEGRKNDTRLYPNAVDFSHAGVNYSESAIPTSNLPIFSVSDYGAIPNDDVEDRDAIQQTIDAAEKNNGGIVYFPPGKYLVNEQENRRFGLRISSSKIVLRGSGLGNGENGLSTQLFMKYPLAPQDPNKLWTVPSMITFLPKGEAHPTSNIKKRDYVFKTLVTANAKFGDLAIVVSDTSGLNAGDVITLEMENVEANKEFLQGKTPRDIWKRINTQGVMVSESHEILKVSGKRITLKKPLLTNINSQYGWAVGKTNMIKNVGIENLHFIGNFKEEFEHHKNAIHDSGYSAIKLSKTRHSWAKNLRFSDISGAVTITGGIANSILLNVIDGNRGHNTFNVTFGTRNLVGLNLDVTNKGQWHGPSVSHLSVGTVVWHFNSPTSRGFDTHSVYPRHTLFDQIESYGFGGWGGNYTTLPNHLGGLVVWNFTQTGEKVGEWFDGTLDFWKIPTQVENRYGFLTAVNPIIVGYKGNIENVNENNVEYVDSLGEHVQPPSLYEAQLEKRLGTRPTWIGQLLNEWETFKAYYLP</sequence>
<dbReference type="SUPFAM" id="SSF51126">
    <property type="entry name" value="Pectin lyase-like"/>
    <property type="match status" value="1"/>
</dbReference>
<organism evidence="3 4">
    <name type="scientific">Agaribacter marinus</name>
    <dbReference type="NCBI Taxonomy" id="1431249"/>
    <lineage>
        <taxon>Bacteria</taxon>
        <taxon>Pseudomonadati</taxon>
        <taxon>Pseudomonadota</taxon>
        <taxon>Gammaproteobacteria</taxon>
        <taxon>Alteromonadales</taxon>
        <taxon>Alteromonadaceae</taxon>
        <taxon>Agaribacter</taxon>
    </lineage>
</organism>
<accession>A0AA37WJY6</accession>
<dbReference type="Gene3D" id="2.160.20.10">
    <property type="entry name" value="Single-stranded right-handed beta-helix, Pectin lyase-like"/>
    <property type="match status" value="1"/>
</dbReference>
<dbReference type="Pfam" id="PF12708">
    <property type="entry name" value="Pect-lyase_RHGA_epim"/>
    <property type="match status" value="1"/>
</dbReference>
<reference evidence="3" key="2">
    <citation type="submission" date="2023-01" db="EMBL/GenBank/DDBJ databases">
        <title>Draft genome sequence of Agaribacter marinus strain NBRC 110023.</title>
        <authorList>
            <person name="Sun Q."/>
            <person name="Mori K."/>
        </authorList>
    </citation>
    <scope>NUCLEOTIDE SEQUENCE</scope>
    <source>
        <strain evidence="3">NBRC 110023</strain>
    </source>
</reference>
<dbReference type="InterPro" id="IPR011050">
    <property type="entry name" value="Pectin_lyase_fold/virulence"/>
</dbReference>
<protein>
    <recommendedName>
        <fullName evidence="5">Pectate lyase superfamily protein</fullName>
    </recommendedName>
</protein>
<evidence type="ECO:0000313" key="4">
    <source>
        <dbReference type="Proteomes" id="UP001156601"/>
    </source>
</evidence>
<dbReference type="Pfam" id="PF16315">
    <property type="entry name" value="DUF4955"/>
    <property type="match status" value="1"/>
</dbReference>
<dbReference type="InterPro" id="IPR024535">
    <property type="entry name" value="RHGA/B-epi-like_pectate_lyase"/>
</dbReference>
<name>A0AA37WJY6_9ALTE</name>
<evidence type="ECO:0000259" key="2">
    <source>
        <dbReference type="Pfam" id="PF16315"/>
    </source>
</evidence>
<feature type="domain" description="Rhamnogalacturonase A/B/Epimerase-like pectate lyase" evidence="1">
    <location>
        <begin position="48"/>
        <end position="116"/>
    </location>
</feature>
<dbReference type="InterPro" id="IPR012334">
    <property type="entry name" value="Pectin_lyas_fold"/>
</dbReference>
<proteinExistence type="predicted"/>
<comment type="caution">
    <text evidence="3">The sequence shown here is derived from an EMBL/GenBank/DDBJ whole genome shotgun (WGS) entry which is preliminary data.</text>
</comment>
<evidence type="ECO:0000259" key="1">
    <source>
        <dbReference type="Pfam" id="PF12708"/>
    </source>
</evidence>
<evidence type="ECO:0000313" key="3">
    <source>
        <dbReference type="EMBL" id="GLR72603.1"/>
    </source>
</evidence>
<dbReference type="EMBL" id="BSOT01000011">
    <property type="protein sequence ID" value="GLR72603.1"/>
    <property type="molecule type" value="Genomic_DNA"/>
</dbReference>
<feature type="domain" description="DUF4955" evidence="2">
    <location>
        <begin position="367"/>
        <end position="523"/>
    </location>
</feature>
<dbReference type="InterPro" id="IPR032532">
    <property type="entry name" value="DUF4955"/>
</dbReference>
<keyword evidence="4" id="KW-1185">Reference proteome</keyword>
<reference evidence="3" key="1">
    <citation type="journal article" date="2014" name="Int. J. Syst. Evol. Microbiol.">
        <title>Complete genome sequence of Corynebacterium casei LMG S-19264T (=DSM 44701T), isolated from a smear-ripened cheese.</title>
        <authorList>
            <consortium name="US DOE Joint Genome Institute (JGI-PGF)"/>
            <person name="Walter F."/>
            <person name="Albersmeier A."/>
            <person name="Kalinowski J."/>
            <person name="Ruckert C."/>
        </authorList>
    </citation>
    <scope>NUCLEOTIDE SEQUENCE</scope>
    <source>
        <strain evidence="3">NBRC 110023</strain>
    </source>
</reference>